<evidence type="ECO:0000313" key="4">
    <source>
        <dbReference type="Proteomes" id="UP000634136"/>
    </source>
</evidence>
<reference evidence="3" key="1">
    <citation type="submission" date="2020-09" db="EMBL/GenBank/DDBJ databases">
        <title>Genome-Enabled Discovery of Anthraquinone Biosynthesis in Senna tora.</title>
        <authorList>
            <person name="Kang S.-H."/>
            <person name="Pandey R.P."/>
            <person name="Lee C.-M."/>
            <person name="Sim J.-S."/>
            <person name="Jeong J.-T."/>
            <person name="Choi B.-S."/>
            <person name="Jung M."/>
            <person name="Ginzburg D."/>
            <person name="Zhao K."/>
            <person name="Won S.Y."/>
            <person name="Oh T.-J."/>
            <person name="Yu Y."/>
            <person name="Kim N.-H."/>
            <person name="Lee O.R."/>
            <person name="Lee T.-H."/>
            <person name="Bashyal P."/>
            <person name="Kim T.-S."/>
            <person name="Lee W.-H."/>
            <person name="Kawkins C."/>
            <person name="Kim C.-K."/>
            <person name="Kim J.S."/>
            <person name="Ahn B.O."/>
            <person name="Rhee S.Y."/>
            <person name="Sohng J.K."/>
        </authorList>
    </citation>
    <scope>NUCLEOTIDE SEQUENCE</scope>
    <source>
        <tissue evidence="3">Leaf</tissue>
    </source>
</reference>
<gene>
    <name evidence="3" type="ORF">G2W53_015594</name>
</gene>
<proteinExistence type="predicted"/>
<organism evidence="3 4">
    <name type="scientific">Senna tora</name>
    <dbReference type="NCBI Taxonomy" id="362788"/>
    <lineage>
        <taxon>Eukaryota</taxon>
        <taxon>Viridiplantae</taxon>
        <taxon>Streptophyta</taxon>
        <taxon>Embryophyta</taxon>
        <taxon>Tracheophyta</taxon>
        <taxon>Spermatophyta</taxon>
        <taxon>Magnoliopsida</taxon>
        <taxon>eudicotyledons</taxon>
        <taxon>Gunneridae</taxon>
        <taxon>Pentapetalae</taxon>
        <taxon>rosids</taxon>
        <taxon>fabids</taxon>
        <taxon>Fabales</taxon>
        <taxon>Fabaceae</taxon>
        <taxon>Caesalpinioideae</taxon>
        <taxon>Cassia clade</taxon>
        <taxon>Senna</taxon>
    </lineage>
</organism>
<accession>A0A835C5M1</accession>
<dbReference type="PANTHER" id="PTHR47481:SF22">
    <property type="entry name" value="RETROTRANSPOSON GAG DOMAIN-CONTAINING PROTEIN"/>
    <property type="match status" value="1"/>
</dbReference>
<evidence type="ECO:0000256" key="1">
    <source>
        <dbReference type="SAM" id="MobiDB-lite"/>
    </source>
</evidence>
<name>A0A835C5M1_9FABA</name>
<feature type="domain" description="Reverse transcriptase Ty1/copia-type" evidence="2">
    <location>
        <begin position="398"/>
        <end position="463"/>
    </location>
</feature>
<feature type="compositionally biased region" description="Low complexity" evidence="1">
    <location>
        <begin position="290"/>
        <end position="308"/>
    </location>
</feature>
<keyword evidence="4" id="KW-1185">Reference proteome</keyword>
<protein>
    <submittedName>
        <fullName evidence="3">Glutamate receptor</fullName>
    </submittedName>
</protein>
<dbReference type="Pfam" id="PF07727">
    <property type="entry name" value="RVT_2"/>
    <property type="match status" value="1"/>
</dbReference>
<comment type="caution">
    <text evidence="3">The sequence shown here is derived from an EMBL/GenBank/DDBJ whole genome shotgun (WGS) entry which is preliminary data.</text>
</comment>
<dbReference type="InterPro" id="IPR013103">
    <property type="entry name" value="RVT_2"/>
</dbReference>
<feature type="region of interest" description="Disordered" evidence="1">
    <location>
        <begin position="203"/>
        <end position="356"/>
    </location>
</feature>
<dbReference type="AlphaFoldDB" id="A0A835C5M1"/>
<feature type="compositionally biased region" description="Polar residues" evidence="1">
    <location>
        <begin position="339"/>
        <end position="356"/>
    </location>
</feature>
<feature type="compositionally biased region" description="Polar residues" evidence="1">
    <location>
        <begin position="252"/>
        <end position="271"/>
    </location>
</feature>
<evidence type="ECO:0000259" key="2">
    <source>
        <dbReference type="Pfam" id="PF07727"/>
    </source>
</evidence>
<evidence type="ECO:0000313" key="3">
    <source>
        <dbReference type="EMBL" id="KAF7833261.1"/>
    </source>
</evidence>
<feature type="compositionally biased region" description="Polar residues" evidence="1">
    <location>
        <begin position="313"/>
        <end position="328"/>
    </location>
</feature>
<feature type="compositionally biased region" description="Polar residues" evidence="1">
    <location>
        <begin position="203"/>
        <end position="214"/>
    </location>
</feature>
<keyword evidence="3" id="KW-0675">Receptor</keyword>
<dbReference type="PANTHER" id="PTHR47481">
    <property type="match status" value="1"/>
</dbReference>
<dbReference type="Proteomes" id="UP000634136">
    <property type="component" value="Unassembled WGS sequence"/>
</dbReference>
<dbReference type="OrthoDB" id="1845088at2759"/>
<feature type="compositionally biased region" description="Gly residues" evidence="1">
    <location>
        <begin position="223"/>
        <end position="233"/>
    </location>
</feature>
<dbReference type="EMBL" id="JAAIUW010000005">
    <property type="protein sequence ID" value="KAF7833261.1"/>
    <property type="molecule type" value="Genomic_DNA"/>
</dbReference>
<sequence length="515" mass="55626">MSSSASSASSASLGVKTYSLFSSSTQTAAIKLDRINYMMWEATIRPLIIGNRLLSHIDGVTVAPPTHLTVDGQQVPNLDFEEWFVVDNLLLGWLRNSMSLEIGSQLLHCTTARALWNGAKTLTSASTRSRVMMFKSELHHTRKGSLKMNEYLAKMKGISYNLALARAPVAVDDLILHTLNGLEADFNPVSISTVTIQPAVNVAQTETESKTPSFDKTPWRGNGSRGHGGGRGAPRGRGRGGKNGEGKSGSNDTLQESLPNGNGPTTLSEKGSASPRGPTTLLDSRASPAATCSDSSNSNTSSKSASDSRATHADTNSDLGRDSGQPSSHIREHTYANVGPSSQTDTEQAQLQNHHQMVTRSRVGLFKPKLPYVGLVNTDANSGSLSSLNSSDPEPKYDSKSLTEFTRRLNSVFALKDLGPLYYFLGIEVYRDQSGIYLNQSKYAQDVLKRFNMASCASVSTLMVTGRKFTAQEGEKMSYPSLFRRVIGSLQYLTTTIPDLAFSSRALHMALTPGT</sequence>